<dbReference type="InterPro" id="IPR003399">
    <property type="entry name" value="Mce/MlaD"/>
</dbReference>
<dbReference type="GO" id="GO:0005576">
    <property type="term" value="C:extracellular region"/>
    <property type="evidence" value="ECO:0007669"/>
    <property type="project" value="TreeGrafter"/>
</dbReference>
<dbReference type="EMBL" id="FSFA01000004">
    <property type="protein sequence ID" value="SHX62890.1"/>
    <property type="molecule type" value="Genomic_DNA"/>
</dbReference>
<dbReference type="RefSeq" id="WP_016888616.1">
    <property type="nucleotide sequence ID" value="NZ_CP065265.1"/>
</dbReference>
<dbReference type="PANTHER" id="PTHR33371:SF4">
    <property type="entry name" value="INTERMEMBRANE PHOSPHOLIPID TRANSPORT SYSTEM BINDING PROTEIN MLAD"/>
    <property type="match status" value="1"/>
</dbReference>
<name>A0A9Q7SFH1_9MYCO</name>
<feature type="domain" description="Mce/MlaD" evidence="1">
    <location>
        <begin position="39"/>
        <end position="114"/>
    </location>
</feature>
<evidence type="ECO:0000259" key="1">
    <source>
        <dbReference type="Pfam" id="PF02470"/>
    </source>
</evidence>
<reference evidence="2 3" key="1">
    <citation type="submission" date="2016-11" db="EMBL/GenBank/DDBJ databases">
        <authorList>
            <consortium name="Pathogen Informatics"/>
        </authorList>
    </citation>
    <scope>NUCLEOTIDE SEQUENCE [LARGE SCALE GENOMIC DNA]</scope>
    <source>
        <strain evidence="2 3">968</strain>
    </source>
</reference>
<proteinExistence type="predicted"/>
<evidence type="ECO:0000313" key="3">
    <source>
        <dbReference type="Proteomes" id="UP000185183"/>
    </source>
</evidence>
<dbReference type="Proteomes" id="UP000185183">
    <property type="component" value="Unassembled WGS sequence"/>
</dbReference>
<accession>A0A9Q7SFH1</accession>
<dbReference type="InterPro" id="IPR005693">
    <property type="entry name" value="Mce"/>
</dbReference>
<evidence type="ECO:0000313" key="2">
    <source>
        <dbReference type="EMBL" id="SHX62890.1"/>
    </source>
</evidence>
<dbReference type="NCBIfam" id="TIGR00996">
    <property type="entry name" value="Mtu_fam_mce"/>
    <property type="match status" value="1"/>
</dbReference>
<sequence>MSKGGHSRRRLIAAIGALALLIAAVVGAGTYWVRSATDHITLTAQFESASGLYESNVVAVLGMPVGEVTKITPMPGYVEVQFTVDKNVQVPVDAQAVTLSTSILTDRQIELSPPYRGGPALKDGDTIGLDHTKTPVEFDRVLGMLDRLSLSLKGDGKGQGPVADVINPVAAIADGNGEKIKAGLGELSKALRLSSEGGTTTREQLTAIVKNVSSLFDAAAANDGKLREFASMVHQLSQILDEEALGTGSTGRRFNELVKQAGDIVETNRDHLKQTILNSNTALKAVVDNQREISEWIDVQPLAWDNMYNAVDHDNKRLRVRFMTDRLVFESQMDKEICNMMGLRQLGCSTGTLQDYGPDFGLTYVLDGLAAMGQK</sequence>
<dbReference type="PANTHER" id="PTHR33371">
    <property type="entry name" value="INTERMEMBRANE PHOSPHOLIPID TRANSPORT SYSTEM BINDING PROTEIN MLAD-RELATED"/>
    <property type="match status" value="1"/>
</dbReference>
<comment type="caution">
    <text evidence="2">The sequence shown here is derived from an EMBL/GenBank/DDBJ whole genome shotgun (WGS) entry which is preliminary data.</text>
</comment>
<dbReference type="AlphaFoldDB" id="A0A9Q7SFH1"/>
<dbReference type="InterPro" id="IPR052336">
    <property type="entry name" value="MlaD_Phospholipid_Transporter"/>
</dbReference>
<organism evidence="2 3">
    <name type="scientific">Mycobacteroides abscessus subsp. bolletii</name>
    <dbReference type="NCBI Taxonomy" id="319705"/>
    <lineage>
        <taxon>Bacteria</taxon>
        <taxon>Bacillati</taxon>
        <taxon>Actinomycetota</taxon>
        <taxon>Actinomycetes</taxon>
        <taxon>Mycobacteriales</taxon>
        <taxon>Mycobacteriaceae</taxon>
        <taxon>Mycobacteroides</taxon>
        <taxon>Mycobacteroides abscessus</taxon>
    </lineage>
</organism>
<dbReference type="Pfam" id="PF02470">
    <property type="entry name" value="MlaD"/>
    <property type="match status" value="1"/>
</dbReference>
<protein>
    <submittedName>
        <fullName evidence="2">Mce family protein, Mce5D</fullName>
    </submittedName>
</protein>
<gene>
    <name evidence="2" type="ORF">SAMEA2275694_03351</name>
</gene>